<dbReference type="Proteomes" id="UP000239250">
    <property type="component" value="Chromosome"/>
</dbReference>
<organism evidence="2 3">
    <name type="scientific">Williamsoniiplasma luminosum</name>
    <dbReference type="NCBI Taxonomy" id="214888"/>
    <lineage>
        <taxon>Bacteria</taxon>
        <taxon>Bacillati</taxon>
        <taxon>Mycoplasmatota</taxon>
        <taxon>Mollicutes</taxon>
        <taxon>Entomoplasmatales</taxon>
        <taxon>Williamsoniiplasma</taxon>
    </lineage>
</organism>
<dbReference type="EMBL" id="CP027019">
    <property type="protein sequence ID" value="AVP49183.1"/>
    <property type="molecule type" value="Genomic_DNA"/>
</dbReference>
<feature type="domain" description="DUF2779" evidence="1">
    <location>
        <begin position="485"/>
        <end position="625"/>
    </location>
</feature>
<dbReference type="RefSeq" id="WP_303662520.1">
    <property type="nucleotide sequence ID" value="NZ_CP027019.1"/>
</dbReference>
<accession>A0A2S0NJI7</accession>
<protein>
    <submittedName>
        <fullName evidence="2">DUF2779 domain-containing protein</fullName>
    </submittedName>
</protein>
<dbReference type="InterPro" id="IPR021301">
    <property type="entry name" value="DUF2779"/>
</dbReference>
<gene>
    <name evidence="2" type="ORF">C5T88_01115</name>
</gene>
<dbReference type="AlphaFoldDB" id="A0A2S0NJI7"/>
<dbReference type="Pfam" id="PF11074">
    <property type="entry name" value="DUF2779"/>
    <property type="match status" value="1"/>
</dbReference>
<evidence type="ECO:0000313" key="2">
    <source>
        <dbReference type="EMBL" id="AVP49183.1"/>
    </source>
</evidence>
<sequence length="706" mass="83380">MEKIYKTNLSKEDFKTALTECGKSAWIWHSLDNFKIAVNLRRNQIFEYMSKDKIETEADFESDGKAINLFEIYELSQKKNLTDDEQKMVNSFNQAWTDDDGFDLAQFAGEQIEDGNAIGEAAHDLYAQINAKENRNTKLIEDFSIDKFQTAEAKTRALLENHYDEYAYLFEPAFSYDQENFKVRCDVLKLKPNKHVEIIEFKAVGELKPPHFFDLVYQAWVLEKLGFIVDNLFLGHIDRTYIRGVENPEGLIFKEMIKAWESKILPIAFDEAKAIVDELQSFKISPEDNEILDKSEYANFLIIDEEYKKNVTFMSLYNDFKKDGNLDHLMVQLTNLMAYDEHQISVYFKQPICEMLMKHFPKQGFNFASFSTTNIPCNHVMPWFDKTRETIFNFTGSSNFTAHHKAYAYLETGQIYLDEIKSLNHLDLQLRTDPNKPFFQPQHFIHFDVYKEYAKDPKNFDWNKIITNHFQVGEELKAYEQYPVIMYDFETAKWAIPRFNKINSYYQTPFQYSMDVILNGQFDYQKPSTMEHREFLANVQIDPRPEFIYRFLKDIFSYNQGIYVAYNKPFEQMVLKRLAFLFPQVAKPLMYIVQNTIDLMNFFKGKKGERDWYIVYHPLFNGSYSIKKTQPALAADFTYEDLTINKGDKASQTFREYMDGFIDVKQWKENIYPDLLAYCGRDTLAMVVILQKVKEIFEEGQKHEKI</sequence>
<evidence type="ECO:0000313" key="3">
    <source>
        <dbReference type="Proteomes" id="UP000239250"/>
    </source>
</evidence>
<name>A0A2S0NJI7_9MOLU</name>
<evidence type="ECO:0000259" key="1">
    <source>
        <dbReference type="Pfam" id="PF11074"/>
    </source>
</evidence>
<proteinExistence type="predicted"/>
<reference evidence="3" key="1">
    <citation type="submission" date="2018-02" db="EMBL/GenBank/DDBJ databases">
        <title>Firefly genomes illuminate parallel origins of bioluminescence in beetles.</title>
        <authorList>
            <person name="Fallon T.R."/>
            <person name="Lower S.E.S."/>
            <person name="Behringer M."/>
            <person name="Weng J.-K."/>
        </authorList>
    </citation>
    <scope>NUCLEOTIDE SEQUENCE [LARGE SCALE GENOMIC DNA]</scope>
</reference>